<comment type="caution">
    <text evidence="7">The sequence shown here is derived from an EMBL/GenBank/DDBJ whole genome shotgun (WGS) entry which is preliminary data.</text>
</comment>
<accession>A0A1V8SI38</accession>
<feature type="compositionally biased region" description="Low complexity" evidence="5">
    <location>
        <begin position="168"/>
        <end position="178"/>
    </location>
</feature>
<reference evidence="8" key="1">
    <citation type="submission" date="2017-03" db="EMBL/GenBank/DDBJ databases">
        <title>Genomes of endolithic fungi from Antarctica.</title>
        <authorList>
            <person name="Coleine C."/>
            <person name="Masonjones S."/>
            <person name="Stajich J.E."/>
        </authorList>
    </citation>
    <scope>NUCLEOTIDE SEQUENCE [LARGE SCALE GENOMIC DNA]</scope>
    <source>
        <strain evidence="8">CCFEE 5527</strain>
    </source>
</reference>
<dbReference type="InterPro" id="IPR050755">
    <property type="entry name" value="TRAFAC_YlqF/YawG_RiboMat"/>
</dbReference>
<evidence type="ECO:0000313" key="8">
    <source>
        <dbReference type="Proteomes" id="UP000192596"/>
    </source>
</evidence>
<dbReference type="OrthoDB" id="10266128at2759"/>
<feature type="region of interest" description="Disordered" evidence="5">
    <location>
        <begin position="1"/>
        <end position="54"/>
    </location>
</feature>
<dbReference type="InParanoid" id="A0A1V8SI38"/>
<dbReference type="GO" id="GO:0005525">
    <property type="term" value="F:GTP binding"/>
    <property type="evidence" value="ECO:0007669"/>
    <property type="project" value="UniProtKB-KW"/>
</dbReference>
<evidence type="ECO:0000256" key="5">
    <source>
        <dbReference type="SAM" id="MobiDB-lite"/>
    </source>
</evidence>
<evidence type="ECO:0000259" key="6">
    <source>
        <dbReference type="Pfam" id="PF08701"/>
    </source>
</evidence>
<feature type="compositionally biased region" description="Low complexity" evidence="5">
    <location>
        <begin position="94"/>
        <end position="105"/>
    </location>
</feature>
<keyword evidence="3" id="KW-0342">GTP-binding</keyword>
<comment type="subcellular location">
    <subcellularLocation>
        <location evidence="1">Nucleus</location>
    </subcellularLocation>
</comment>
<evidence type="ECO:0000313" key="7">
    <source>
        <dbReference type="EMBL" id="OQN98815.1"/>
    </source>
</evidence>
<feature type="compositionally biased region" description="Low complexity" evidence="5">
    <location>
        <begin position="128"/>
        <end position="139"/>
    </location>
</feature>
<gene>
    <name evidence="7" type="ORF">B0A48_15161</name>
</gene>
<evidence type="ECO:0000256" key="4">
    <source>
        <dbReference type="ARBA" id="ARBA00023242"/>
    </source>
</evidence>
<dbReference type="EMBL" id="NAJO01000043">
    <property type="protein sequence ID" value="OQN98815.1"/>
    <property type="molecule type" value="Genomic_DNA"/>
</dbReference>
<dbReference type="Proteomes" id="UP000192596">
    <property type="component" value="Unassembled WGS sequence"/>
</dbReference>
<dbReference type="PANTHER" id="PTHR11089:SF30">
    <property type="entry name" value="GUANINE NUCLEOTIDE-BINDING PROTEIN-LIKE 3 HOMOLOG"/>
    <property type="match status" value="1"/>
</dbReference>
<dbReference type="GO" id="GO:0005730">
    <property type="term" value="C:nucleolus"/>
    <property type="evidence" value="ECO:0007669"/>
    <property type="project" value="TreeGrafter"/>
</dbReference>
<feature type="region of interest" description="Disordered" evidence="5">
    <location>
        <begin position="67"/>
        <end position="178"/>
    </location>
</feature>
<feature type="compositionally biased region" description="Acidic residues" evidence="5">
    <location>
        <begin position="108"/>
        <end position="120"/>
    </location>
</feature>
<dbReference type="STRING" id="1507870.A0A1V8SI38"/>
<dbReference type="Pfam" id="PF08701">
    <property type="entry name" value="GN3L_Grn1"/>
    <property type="match status" value="1"/>
</dbReference>
<dbReference type="FunCoup" id="A0A1V8SI38">
    <property type="interactions" value="1810"/>
</dbReference>
<feature type="compositionally biased region" description="Acidic residues" evidence="5">
    <location>
        <begin position="142"/>
        <end position="156"/>
    </location>
</feature>
<keyword evidence="2" id="KW-0547">Nucleotide-binding</keyword>
<dbReference type="InterPro" id="IPR023179">
    <property type="entry name" value="GTP-bd_ortho_bundle_sf"/>
</dbReference>
<feature type="compositionally biased region" description="Basic and acidic residues" evidence="5">
    <location>
        <begin position="67"/>
        <end position="77"/>
    </location>
</feature>
<keyword evidence="4" id="KW-0539">Nucleus</keyword>
<feature type="compositionally biased region" description="Basic residues" evidence="5">
    <location>
        <begin position="7"/>
        <end position="34"/>
    </location>
</feature>
<name>A0A1V8SI38_9PEZI</name>
<evidence type="ECO:0000256" key="2">
    <source>
        <dbReference type="ARBA" id="ARBA00022741"/>
    </source>
</evidence>
<dbReference type="Gene3D" id="1.10.1580.10">
    <property type="match status" value="1"/>
</dbReference>
<dbReference type="InterPro" id="IPR014813">
    <property type="entry name" value="Gnl3_N_dom"/>
</dbReference>
<dbReference type="AlphaFoldDB" id="A0A1V8SI38"/>
<keyword evidence="8" id="KW-1185">Reference proteome</keyword>
<evidence type="ECO:0000256" key="3">
    <source>
        <dbReference type="ARBA" id="ARBA00023134"/>
    </source>
</evidence>
<protein>
    <recommendedName>
        <fullName evidence="6">Guanine nucleotide-binding protein-like 3 N-terminal domain-containing protein</fullName>
    </recommendedName>
</protein>
<dbReference type="PANTHER" id="PTHR11089">
    <property type="entry name" value="GTP-BINDING PROTEIN-RELATED"/>
    <property type="match status" value="1"/>
</dbReference>
<proteinExistence type="predicted"/>
<feature type="domain" description="Guanine nucleotide-binding protein-like 3 N-terminal" evidence="6">
    <location>
        <begin position="13"/>
        <end position="87"/>
    </location>
</feature>
<sequence>MKVGKPVSKRVTVRLRHKIQKSSSAKQKKERRSAKKDVTWTSRLKKDPGIPKSFPFRDQVLAEVEDTKRRREEEQMAKRVAAKARRAGTAVEHAGMGSAGAAANGIVDGEDADDGDEEMEDKGGNPMAALLASAQARAQDFGTDDEEDDEGEDADDAWNGIDDTTSAPTQPTKKTLPPQALADPIKTVSTLMERMRETQDGIQRLIDYYQTPPLVAASTDVATRFLVEVARKRGRLGRGGVPNLHSAAMLVLNDLNEERLKLPEVKSTKKNNAVAAGKDEITIVQTMAEPFRLEGLFGGKNKSAVGGEAMEVET</sequence>
<evidence type="ECO:0000256" key="1">
    <source>
        <dbReference type="ARBA" id="ARBA00004123"/>
    </source>
</evidence>
<organism evidence="7 8">
    <name type="scientific">Cryoendolithus antarcticus</name>
    <dbReference type="NCBI Taxonomy" id="1507870"/>
    <lineage>
        <taxon>Eukaryota</taxon>
        <taxon>Fungi</taxon>
        <taxon>Dikarya</taxon>
        <taxon>Ascomycota</taxon>
        <taxon>Pezizomycotina</taxon>
        <taxon>Dothideomycetes</taxon>
        <taxon>Dothideomycetidae</taxon>
        <taxon>Cladosporiales</taxon>
        <taxon>Cladosporiaceae</taxon>
        <taxon>Cryoendolithus</taxon>
    </lineage>
</organism>